<evidence type="ECO:0000256" key="1">
    <source>
        <dbReference type="ARBA" id="ARBA00012374"/>
    </source>
</evidence>
<keyword evidence="4" id="KW-0472">Membrane</keyword>
<dbReference type="RefSeq" id="WP_024495485.1">
    <property type="nucleotide sequence ID" value="NZ_AWGA01000016.1"/>
</dbReference>
<comment type="catalytic activity">
    <reaction evidence="3">
        <text>di-trans,octa-cis-undecaprenyl diphosphate + H2O = di-trans,octa-cis-undecaprenyl phosphate + phosphate + H(+)</text>
        <dbReference type="Rhea" id="RHEA:28094"/>
        <dbReference type="ChEBI" id="CHEBI:15377"/>
        <dbReference type="ChEBI" id="CHEBI:15378"/>
        <dbReference type="ChEBI" id="CHEBI:43474"/>
        <dbReference type="ChEBI" id="CHEBI:58405"/>
        <dbReference type="ChEBI" id="CHEBI:60392"/>
        <dbReference type="EC" id="3.6.1.27"/>
    </reaction>
</comment>
<feature type="domain" description="Phosphatidic acid phosphatase type 2/haloperoxidase" evidence="5">
    <location>
        <begin position="79"/>
        <end position="228"/>
    </location>
</feature>
<feature type="transmembrane region" description="Helical" evidence="4">
    <location>
        <begin position="9"/>
        <end position="30"/>
    </location>
</feature>
<feature type="transmembrane region" description="Helical" evidence="4">
    <location>
        <begin position="158"/>
        <end position="178"/>
    </location>
</feature>
<dbReference type="InterPro" id="IPR036938">
    <property type="entry name" value="PAP2/HPO_sf"/>
</dbReference>
<keyword evidence="4" id="KW-0812">Transmembrane</keyword>
<dbReference type="SUPFAM" id="SSF48317">
    <property type="entry name" value="Acid phosphatase/Vanadium-dependent haloperoxidase"/>
    <property type="match status" value="1"/>
</dbReference>
<dbReference type="PANTHER" id="PTHR14969">
    <property type="entry name" value="SPHINGOSINE-1-PHOSPHATE PHOSPHOHYDROLASE"/>
    <property type="match status" value="1"/>
</dbReference>
<proteinExistence type="predicted"/>
<dbReference type="GO" id="GO:0050380">
    <property type="term" value="F:undecaprenyl-diphosphatase activity"/>
    <property type="evidence" value="ECO:0007669"/>
    <property type="project" value="UniProtKB-EC"/>
</dbReference>
<dbReference type="Gene3D" id="1.20.144.10">
    <property type="entry name" value="Phosphatidic acid phosphatase type 2/haloperoxidase"/>
    <property type="match status" value="1"/>
</dbReference>
<accession>A0AB94IED4</accession>
<dbReference type="GO" id="GO:0005886">
    <property type="term" value="C:plasma membrane"/>
    <property type="evidence" value="ECO:0007669"/>
    <property type="project" value="TreeGrafter"/>
</dbReference>
<comment type="caution">
    <text evidence="6">The sequence shown here is derived from an EMBL/GenBank/DDBJ whole genome shotgun (WGS) entry which is preliminary data.</text>
</comment>
<reference evidence="6 7" key="1">
    <citation type="journal article" date="2014" name="Appl. Environ. Microbiol.">
        <title>Genomic features of a bumble bee symbiont reflect its host environment.</title>
        <authorList>
            <person name="Martinson V.G."/>
            <person name="Magoc T."/>
            <person name="Koch H."/>
            <person name="Salzberg S.L."/>
            <person name="Moran N.A."/>
        </authorList>
    </citation>
    <scope>NUCLEOTIDE SEQUENCE [LARGE SCALE GENOMIC DNA]</scope>
    <source>
        <strain evidence="6 7">Bimp</strain>
    </source>
</reference>
<dbReference type="PANTHER" id="PTHR14969:SF54">
    <property type="entry name" value="PHOSPHATIDYLGLYCEROPHOSPHATASE B"/>
    <property type="match status" value="1"/>
</dbReference>
<feature type="transmembrane region" description="Helical" evidence="4">
    <location>
        <begin position="185"/>
        <end position="205"/>
    </location>
</feature>
<keyword evidence="7" id="KW-1185">Reference proteome</keyword>
<sequence length="238" mass="27846">MLSNVKKLLALFGLFLITPIVTLCLNWYWQPTVINDFSKVLLWITHTADLKWAVLTCLSLWLILCYVLHLRYFTQCFLLGVILAGAMLLGQGIKSIVKNYMSESRPFVLWIEKKYAIEDHYFYSLPRPERRELINTQLINSNEIPQWLREYWRTETGYAFPSGHTVFATTWAYMIMLLVGFRRHYLLTSMIIGWAVLIELSRLSLGMHHPIDLILGSLLGFWVALITSFCAIRWHIVE</sequence>
<evidence type="ECO:0000313" key="6">
    <source>
        <dbReference type="EMBL" id="TEA27826.1"/>
    </source>
</evidence>
<organism evidence="6 7">
    <name type="scientific">Candidatus Schmidhempelia bombi str. Bimp</name>
    <dbReference type="NCBI Taxonomy" id="1387197"/>
    <lineage>
        <taxon>Bacteria</taxon>
        <taxon>Pseudomonadati</taxon>
        <taxon>Pseudomonadota</taxon>
        <taxon>Gammaproteobacteria</taxon>
        <taxon>Orbales</taxon>
        <taxon>Orbaceae</taxon>
        <taxon>Candidatus Schmidhempelia</taxon>
    </lineage>
</organism>
<evidence type="ECO:0000256" key="2">
    <source>
        <dbReference type="ARBA" id="ARBA00032707"/>
    </source>
</evidence>
<dbReference type="AlphaFoldDB" id="A0AB94IED4"/>
<dbReference type="Pfam" id="PF01569">
    <property type="entry name" value="PAP2"/>
    <property type="match status" value="1"/>
</dbReference>
<evidence type="ECO:0000256" key="4">
    <source>
        <dbReference type="SAM" id="Phobius"/>
    </source>
</evidence>
<name>A0AB94IED4_9GAMM</name>
<feature type="transmembrane region" description="Helical" evidence="4">
    <location>
        <begin position="211"/>
        <end position="232"/>
    </location>
</feature>
<dbReference type="EMBL" id="AWGA01000016">
    <property type="protein sequence ID" value="TEA27826.1"/>
    <property type="molecule type" value="Genomic_DNA"/>
</dbReference>
<dbReference type="EC" id="3.6.1.27" evidence="1"/>
<evidence type="ECO:0000259" key="5">
    <source>
        <dbReference type="SMART" id="SM00014"/>
    </source>
</evidence>
<protein>
    <recommendedName>
        <fullName evidence="1">undecaprenyl-diphosphate phosphatase</fullName>
        <ecNumber evidence="1">3.6.1.27</ecNumber>
    </recommendedName>
    <alternativeName>
        <fullName evidence="2">Undecaprenyl pyrophosphate phosphatase</fullName>
    </alternativeName>
</protein>
<dbReference type="SMART" id="SM00014">
    <property type="entry name" value="acidPPc"/>
    <property type="match status" value="1"/>
</dbReference>
<feature type="transmembrane region" description="Helical" evidence="4">
    <location>
        <begin position="50"/>
        <end position="69"/>
    </location>
</feature>
<evidence type="ECO:0000313" key="7">
    <source>
        <dbReference type="Proteomes" id="UP000506160"/>
    </source>
</evidence>
<gene>
    <name evidence="6" type="ORF">O970_01835</name>
</gene>
<evidence type="ECO:0000256" key="3">
    <source>
        <dbReference type="ARBA" id="ARBA00047594"/>
    </source>
</evidence>
<keyword evidence="4" id="KW-1133">Transmembrane helix</keyword>
<dbReference type="CDD" id="cd01610">
    <property type="entry name" value="PAP2_like"/>
    <property type="match status" value="1"/>
</dbReference>
<dbReference type="InterPro" id="IPR000326">
    <property type="entry name" value="PAP2/HPO"/>
</dbReference>
<dbReference type="Proteomes" id="UP000506160">
    <property type="component" value="Unassembled WGS sequence"/>
</dbReference>
<feature type="transmembrane region" description="Helical" evidence="4">
    <location>
        <begin position="76"/>
        <end position="97"/>
    </location>
</feature>